<evidence type="ECO:0000256" key="1">
    <source>
        <dbReference type="SAM" id="MobiDB-lite"/>
    </source>
</evidence>
<keyword evidence="3" id="KW-1185">Reference proteome</keyword>
<comment type="caution">
    <text evidence="2">The sequence shown here is derived from an EMBL/GenBank/DDBJ whole genome shotgun (WGS) entry which is preliminary data.</text>
</comment>
<dbReference type="STRING" id="1284197.S8APX5"/>
<organism evidence="2 3">
    <name type="scientific">Dactylellina haptotyla (strain CBS 200.50)</name>
    <name type="common">Nematode-trapping fungus</name>
    <name type="synonym">Monacrosporium haptotylum</name>
    <dbReference type="NCBI Taxonomy" id="1284197"/>
    <lineage>
        <taxon>Eukaryota</taxon>
        <taxon>Fungi</taxon>
        <taxon>Dikarya</taxon>
        <taxon>Ascomycota</taxon>
        <taxon>Pezizomycotina</taxon>
        <taxon>Orbiliomycetes</taxon>
        <taxon>Orbiliales</taxon>
        <taxon>Orbiliaceae</taxon>
        <taxon>Dactylellina</taxon>
    </lineage>
</organism>
<proteinExistence type="predicted"/>
<sequence length="329" mass="37927">MHKVVLTSISKERKLAGVDKKPKTIAFACLAYDAHFSDILPPKRATNYFCQQLSRGAGAIDHRSGGKLRLWETDRNYAAKIRREIELIRSKEEVCDYYQGGSRYARFNFKNACRPQDSGSGTIEFRAAPATENAPMTMRWVSIAVGFIALALEENWFDQRNITKFNNKDWNKRDLLERIRGTANRQGYEDIPYEWEVIRKESTDPVCVECQQYKHSGCSCYKYQANRDFPSAHLWDPALREVKEAMDFEEWETSWNPSSASGHSQEIDIDDIFKNLSLKGDGETKHPSALGKNPVRQTKDSGYDWREILENLRPSQRLAYPTPPRAKRT</sequence>
<dbReference type="Proteomes" id="UP000015100">
    <property type="component" value="Unassembled WGS sequence"/>
</dbReference>
<dbReference type="HOGENOM" id="CLU_844734_0_0_1"/>
<dbReference type="OrthoDB" id="5291055at2759"/>
<name>S8APX5_DACHA</name>
<evidence type="ECO:0000313" key="2">
    <source>
        <dbReference type="EMBL" id="EPS45010.1"/>
    </source>
</evidence>
<reference evidence="2 3" key="1">
    <citation type="journal article" date="2013" name="PLoS Genet.">
        <title>Genomic mechanisms accounting for the adaptation to parasitism in nematode-trapping fungi.</title>
        <authorList>
            <person name="Meerupati T."/>
            <person name="Andersson K.M."/>
            <person name="Friman E."/>
            <person name="Kumar D."/>
            <person name="Tunlid A."/>
            <person name="Ahren D."/>
        </authorList>
    </citation>
    <scope>NUCLEOTIDE SEQUENCE [LARGE SCALE GENOMIC DNA]</scope>
    <source>
        <strain evidence="2 3">CBS 200.50</strain>
    </source>
</reference>
<accession>S8APX5</accession>
<gene>
    <name evidence="2" type="ORF">H072_985</name>
</gene>
<reference evidence="3" key="2">
    <citation type="submission" date="2013-04" db="EMBL/GenBank/DDBJ databases">
        <title>Genomic mechanisms accounting for the adaptation to parasitism in nematode-trapping fungi.</title>
        <authorList>
            <person name="Ahren D.G."/>
        </authorList>
    </citation>
    <scope>NUCLEOTIDE SEQUENCE [LARGE SCALE GENOMIC DNA]</scope>
    <source>
        <strain evidence="3">CBS 200.50</strain>
    </source>
</reference>
<dbReference type="AlphaFoldDB" id="S8APX5"/>
<dbReference type="EMBL" id="AQGS01000024">
    <property type="protein sequence ID" value="EPS45010.1"/>
    <property type="molecule type" value="Genomic_DNA"/>
</dbReference>
<feature type="region of interest" description="Disordered" evidence="1">
    <location>
        <begin position="280"/>
        <end position="299"/>
    </location>
</feature>
<protein>
    <submittedName>
        <fullName evidence="2">Uncharacterized protein</fullName>
    </submittedName>
</protein>
<evidence type="ECO:0000313" key="3">
    <source>
        <dbReference type="Proteomes" id="UP000015100"/>
    </source>
</evidence>